<evidence type="ECO:0000256" key="7">
    <source>
        <dbReference type="ARBA" id="ARBA00022679"/>
    </source>
</evidence>
<dbReference type="InterPro" id="IPR003374">
    <property type="entry name" value="ApbE-like_sf"/>
</dbReference>
<protein>
    <recommendedName>
        <fullName evidence="3 18">FAD:protein FMN transferase</fullName>
        <ecNumber evidence="2 18">2.7.1.180</ecNumber>
    </recommendedName>
    <alternativeName>
        <fullName evidence="15 18">Flavin transferase</fullName>
    </alternativeName>
</protein>
<keyword evidence="14 20" id="KW-0449">Lipoprotein</keyword>
<comment type="cofactor">
    <cofactor evidence="19">
        <name>Mg(2+)</name>
        <dbReference type="ChEBI" id="CHEBI:18420"/>
    </cofactor>
    <cofactor evidence="19">
        <name>Mn(2+)</name>
        <dbReference type="ChEBI" id="CHEBI:29035"/>
    </cofactor>
    <text evidence="19">Magnesium. Can also use manganese.</text>
</comment>
<reference evidence="20 21" key="1">
    <citation type="journal article" date="2013" name="Genome Announc.">
        <title>Genome Sequence of the Pyrene- and Fluoranthene-Degrading Bacterium Cycloclasticus sp. Strain PY97M.</title>
        <authorList>
            <person name="Cui Z."/>
            <person name="Xu G."/>
            <person name="Li Q."/>
            <person name="Gao W."/>
            <person name="Zheng L."/>
        </authorList>
    </citation>
    <scope>NUCLEOTIDE SEQUENCE [LARGE SCALE GENOMIC DNA]</scope>
    <source>
        <strain evidence="20 21">PY97M</strain>
    </source>
</reference>
<comment type="caution">
    <text evidence="20">The sequence shown here is derived from an EMBL/GenBank/DDBJ whole genome shotgun (WGS) entry which is preliminary data.</text>
</comment>
<dbReference type="GO" id="GO:0046872">
    <property type="term" value="F:metal ion binding"/>
    <property type="evidence" value="ECO:0007669"/>
    <property type="project" value="UniProtKB-UniRule"/>
</dbReference>
<dbReference type="EC" id="2.7.1.180" evidence="2 18"/>
<name>A0AB33Z5P2_9GAMM</name>
<proteinExistence type="inferred from homology"/>
<dbReference type="AlphaFoldDB" id="A0AB33Z5P2"/>
<dbReference type="GO" id="GO:0016740">
    <property type="term" value="F:transferase activity"/>
    <property type="evidence" value="ECO:0007669"/>
    <property type="project" value="UniProtKB-UniRule"/>
</dbReference>
<dbReference type="Proteomes" id="UP000015462">
    <property type="component" value="Unassembled WGS sequence"/>
</dbReference>
<evidence type="ECO:0000256" key="8">
    <source>
        <dbReference type="ARBA" id="ARBA00022723"/>
    </source>
</evidence>
<keyword evidence="7 18" id="KW-0808">Transferase</keyword>
<evidence type="ECO:0000256" key="4">
    <source>
        <dbReference type="ARBA" id="ARBA00022475"/>
    </source>
</evidence>
<comment type="similarity">
    <text evidence="1 18">Belongs to the ApbE family.</text>
</comment>
<evidence type="ECO:0000256" key="11">
    <source>
        <dbReference type="ARBA" id="ARBA00022842"/>
    </source>
</evidence>
<dbReference type="PIRSF" id="PIRSF006268">
    <property type="entry name" value="ApbE"/>
    <property type="match status" value="1"/>
</dbReference>
<dbReference type="EMBL" id="ASHL01000001">
    <property type="protein sequence ID" value="EPD14291.1"/>
    <property type="molecule type" value="Genomic_DNA"/>
</dbReference>
<keyword evidence="12" id="KW-0472">Membrane</keyword>
<evidence type="ECO:0000256" key="1">
    <source>
        <dbReference type="ARBA" id="ARBA00008282"/>
    </source>
</evidence>
<dbReference type="PANTHER" id="PTHR30040:SF2">
    <property type="entry name" value="FAD:PROTEIN FMN TRANSFERASE"/>
    <property type="match status" value="1"/>
</dbReference>
<evidence type="ECO:0000256" key="13">
    <source>
        <dbReference type="ARBA" id="ARBA00023139"/>
    </source>
</evidence>
<dbReference type="GO" id="GO:0005886">
    <property type="term" value="C:plasma membrane"/>
    <property type="evidence" value="ECO:0007669"/>
    <property type="project" value="UniProtKB-SubCell"/>
</dbReference>
<feature type="binding site" evidence="19">
    <location>
        <position position="184"/>
    </location>
    <ligand>
        <name>Mg(2+)</name>
        <dbReference type="ChEBI" id="CHEBI:18420"/>
    </ligand>
</feature>
<dbReference type="InterPro" id="IPR024932">
    <property type="entry name" value="ApbE"/>
</dbReference>
<dbReference type="PANTHER" id="PTHR30040">
    <property type="entry name" value="THIAMINE BIOSYNTHESIS LIPOPROTEIN APBE"/>
    <property type="match status" value="1"/>
</dbReference>
<organism evidence="20 21">
    <name type="scientific">Cycloclasticus pugetii</name>
    <dbReference type="NCBI Taxonomy" id="34068"/>
    <lineage>
        <taxon>Bacteria</taxon>
        <taxon>Pseudomonadati</taxon>
        <taxon>Pseudomonadota</taxon>
        <taxon>Gammaproteobacteria</taxon>
        <taxon>Thiotrichales</taxon>
        <taxon>Piscirickettsiaceae</taxon>
        <taxon>Cycloclasticus</taxon>
    </lineage>
</organism>
<evidence type="ECO:0000256" key="5">
    <source>
        <dbReference type="ARBA" id="ARBA00022519"/>
    </source>
</evidence>
<evidence type="ECO:0000313" key="21">
    <source>
        <dbReference type="Proteomes" id="UP000015462"/>
    </source>
</evidence>
<keyword evidence="6 18" id="KW-0285">Flavoprotein</keyword>
<comment type="subcellular location">
    <subcellularLocation>
        <location evidence="17">Cell inner membrane</location>
        <topology evidence="17">Lipid-anchor</topology>
        <orientation evidence="17">Periplasmic side</orientation>
    </subcellularLocation>
</comment>
<keyword evidence="10 18" id="KW-0274">FAD</keyword>
<dbReference type="RefSeq" id="WP_016389820.1">
    <property type="nucleotide sequence ID" value="NZ_KE646805.1"/>
</dbReference>
<dbReference type="Gene3D" id="3.10.520.10">
    <property type="entry name" value="ApbE-like domains"/>
    <property type="match status" value="1"/>
</dbReference>
<accession>A0AB33Z5P2</accession>
<keyword evidence="13" id="KW-0564">Palmitate</keyword>
<evidence type="ECO:0000256" key="15">
    <source>
        <dbReference type="ARBA" id="ARBA00031306"/>
    </source>
</evidence>
<evidence type="ECO:0000313" key="20">
    <source>
        <dbReference type="EMBL" id="EPD14291.1"/>
    </source>
</evidence>
<evidence type="ECO:0000256" key="17">
    <source>
        <dbReference type="ARBA" id="ARBA00060485"/>
    </source>
</evidence>
<dbReference type="SUPFAM" id="SSF143631">
    <property type="entry name" value="ApbE-like"/>
    <property type="match status" value="1"/>
</dbReference>
<keyword evidence="8 18" id="KW-0479">Metal-binding</keyword>
<evidence type="ECO:0000256" key="16">
    <source>
        <dbReference type="ARBA" id="ARBA00048540"/>
    </source>
</evidence>
<evidence type="ECO:0000256" key="9">
    <source>
        <dbReference type="ARBA" id="ARBA00022729"/>
    </source>
</evidence>
<evidence type="ECO:0000256" key="3">
    <source>
        <dbReference type="ARBA" id="ARBA00016337"/>
    </source>
</evidence>
<evidence type="ECO:0000256" key="2">
    <source>
        <dbReference type="ARBA" id="ARBA00011955"/>
    </source>
</evidence>
<evidence type="ECO:0000256" key="19">
    <source>
        <dbReference type="PIRSR" id="PIRSR006268-2"/>
    </source>
</evidence>
<dbReference type="Pfam" id="PF02424">
    <property type="entry name" value="ApbE"/>
    <property type="match status" value="1"/>
</dbReference>
<keyword evidence="21" id="KW-1185">Reference proteome</keyword>
<evidence type="ECO:0000256" key="6">
    <source>
        <dbReference type="ARBA" id="ARBA00022630"/>
    </source>
</evidence>
<keyword evidence="4" id="KW-1003">Cell membrane</keyword>
<feature type="binding site" evidence="19">
    <location>
        <position position="298"/>
    </location>
    <ligand>
        <name>Mg(2+)</name>
        <dbReference type="ChEBI" id="CHEBI:18420"/>
    </ligand>
</feature>
<evidence type="ECO:0000256" key="10">
    <source>
        <dbReference type="ARBA" id="ARBA00022827"/>
    </source>
</evidence>
<feature type="binding site" evidence="19">
    <location>
        <position position="302"/>
    </location>
    <ligand>
        <name>Mg(2+)</name>
        <dbReference type="ChEBI" id="CHEBI:18420"/>
    </ligand>
</feature>
<keyword evidence="11 18" id="KW-0460">Magnesium</keyword>
<keyword evidence="5" id="KW-0997">Cell inner membrane</keyword>
<keyword evidence="9" id="KW-0732">Signal</keyword>
<dbReference type="FunFam" id="3.10.520.10:FF:000001">
    <property type="entry name" value="FAD:protein FMN transferase"/>
    <property type="match status" value="1"/>
</dbReference>
<comment type="catalytic activity">
    <reaction evidence="16 18">
        <text>L-threonyl-[protein] + FAD = FMN-L-threonyl-[protein] + AMP + H(+)</text>
        <dbReference type="Rhea" id="RHEA:36847"/>
        <dbReference type="Rhea" id="RHEA-COMP:11060"/>
        <dbReference type="Rhea" id="RHEA-COMP:11061"/>
        <dbReference type="ChEBI" id="CHEBI:15378"/>
        <dbReference type="ChEBI" id="CHEBI:30013"/>
        <dbReference type="ChEBI" id="CHEBI:57692"/>
        <dbReference type="ChEBI" id="CHEBI:74257"/>
        <dbReference type="ChEBI" id="CHEBI:456215"/>
        <dbReference type="EC" id="2.7.1.180"/>
    </reaction>
</comment>
<evidence type="ECO:0000256" key="12">
    <source>
        <dbReference type="ARBA" id="ARBA00023136"/>
    </source>
</evidence>
<evidence type="ECO:0000256" key="14">
    <source>
        <dbReference type="ARBA" id="ARBA00023288"/>
    </source>
</evidence>
<evidence type="ECO:0000256" key="18">
    <source>
        <dbReference type="PIRNR" id="PIRNR006268"/>
    </source>
</evidence>
<gene>
    <name evidence="20" type="ORF">L196_02300</name>
</gene>
<sequence length="350" mass="38867">MSLLKHPAKNVIFLAGFLIFLSLLNGCDSQHKSAFTLSGETMGTTYHITIAADQLNETQESLKKAIDSRLVEINQSFSTYIGSSEVSVFNDSKGQQWHKKSKEFINVLAHAQQISDITEGAYDITVGPLVNLWGFGPTFNVDEIPTEVQIKEVLASVGYQNIAYNLDTLEIKKLNDKVYIDFSSIAKGYAVDEIAELIELRGYSNFMVEIGGEMRLRGKNAQNTLWRIAIEKPDSKNRSIHRVLKVSDTAIATSGDYRNFFEKDGVRFSHTINPTNGQPVQHKLASVTVLAENSMKADAWATAFMVLGHKKGYDLAVYNRLAVLFLVKDGDGIREIATPEFTLMTQGLSS</sequence>